<reference evidence="2 3" key="1">
    <citation type="submission" date="2024-01" db="EMBL/GenBank/DDBJ databases">
        <title>A draft genome for the cacao thread blight pathogen Marasmiellus scandens.</title>
        <authorList>
            <person name="Baruah I.K."/>
            <person name="Leung J."/>
            <person name="Bukari Y."/>
            <person name="Amoako-Attah I."/>
            <person name="Meinhardt L.W."/>
            <person name="Bailey B.A."/>
            <person name="Cohen S.P."/>
        </authorList>
    </citation>
    <scope>NUCLEOTIDE SEQUENCE [LARGE SCALE GENOMIC DNA]</scope>
    <source>
        <strain evidence="2 3">GH-19</strain>
    </source>
</reference>
<proteinExistence type="predicted"/>
<comment type="caution">
    <text evidence="2">The sequence shown here is derived from an EMBL/GenBank/DDBJ whole genome shotgun (WGS) entry which is preliminary data.</text>
</comment>
<name>A0ABR1JFH3_9AGAR</name>
<keyword evidence="3" id="KW-1185">Reference proteome</keyword>
<dbReference type="Proteomes" id="UP001498398">
    <property type="component" value="Unassembled WGS sequence"/>
</dbReference>
<evidence type="ECO:0000313" key="3">
    <source>
        <dbReference type="Proteomes" id="UP001498398"/>
    </source>
</evidence>
<accession>A0ABR1JFH3</accession>
<evidence type="ECO:0000256" key="1">
    <source>
        <dbReference type="SAM" id="SignalP"/>
    </source>
</evidence>
<protein>
    <submittedName>
        <fullName evidence="2">Uncharacterized protein</fullName>
    </submittedName>
</protein>
<keyword evidence="1" id="KW-0732">Signal</keyword>
<gene>
    <name evidence="2" type="ORF">VKT23_010838</name>
</gene>
<feature type="signal peptide" evidence="1">
    <location>
        <begin position="1"/>
        <end position="18"/>
    </location>
</feature>
<feature type="chain" id="PRO_5046621272" evidence="1">
    <location>
        <begin position="19"/>
        <end position="123"/>
    </location>
</feature>
<sequence>MLFVKVIGFLPWCVLVGAAILLPPRHLEVVAFSPGYVSSPWYPSICVLGRLRSGPYHDPLGLSRVDGSISLGDDDRQSIYMALRMSMVTEDEMVIRQALSGGGFCSLMCTGAGKEVTSDEDED</sequence>
<dbReference type="EMBL" id="JBANRG010000022">
    <property type="protein sequence ID" value="KAK7455805.1"/>
    <property type="molecule type" value="Genomic_DNA"/>
</dbReference>
<organism evidence="2 3">
    <name type="scientific">Marasmiellus scandens</name>
    <dbReference type="NCBI Taxonomy" id="2682957"/>
    <lineage>
        <taxon>Eukaryota</taxon>
        <taxon>Fungi</taxon>
        <taxon>Dikarya</taxon>
        <taxon>Basidiomycota</taxon>
        <taxon>Agaricomycotina</taxon>
        <taxon>Agaricomycetes</taxon>
        <taxon>Agaricomycetidae</taxon>
        <taxon>Agaricales</taxon>
        <taxon>Marasmiineae</taxon>
        <taxon>Omphalotaceae</taxon>
        <taxon>Marasmiellus</taxon>
    </lineage>
</organism>
<evidence type="ECO:0000313" key="2">
    <source>
        <dbReference type="EMBL" id="KAK7455805.1"/>
    </source>
</evidence>